<evidence type="ECO:0000256" key="3">
    <source>
        <dbReference type="ARBA" id="ARBA00022777"/>
    </source>
</evidence>
<reference evidence="5 6" key="1">
    <citation type="submission" date="2021-01" db="EMBL/GenBank/DDBJ databases">
        <title>Whole genome shotgun sequence of Microbispora siamensis NBRC 104113.</title>
        <authorList>
            <person name="Komaki H."/>
            <person name="Tamura T."/>
        </authorList>
    </citation>
    <scope>NUCLEOTIDE SEQUENCE [LARGE SCALE GENOMIC DNA]</scope>
    <source>
        <strain evidence="5 6">NBRC 104113</strain>
    </source>
</reference>
<keyword evidence="3 5" id="KW-0418">Kinase</keyword>
<dbReference type="RefSeq" id="WP_079320473.1">
    <property type="nucleotide sequence ID" value="NZ_BOOF01000004.1"/>
</dbReference>
<dbReference type="InterPro" id="IPR052700">
    <property type="entry name" value="Carb_kinase_PfkB-like"/>
</dbReference>
<evidence type="ECO:0000313" key="5">
    <source>
        <dbReference type="EMBL" id="GIH60435.1"/>
    </source>
</evidence>
<evidence type="ECO:0000256" key="1">
    <source>
        <dbReference type="ARBA" id="ARBA00010688"/>
    </source>
</evidence>
<dbReference type="Gene3D" id="3.40.1190.20">
    <property type="match status" value="1"/>
</dbReference>
<name>A0ABQ4GG84_9ACTN</name>
<dbReference type="EMBL" id="BOOF01000004">
    <property type="protein sequence ID" value="GIH60435.1"/>
    <property type="molecule type" value="Genomic_DNA"/>
</dbReference>
<proteinExistence type="inferred from homology"/>
<dbReference type="GO" id="GO:0016301">
    <property type="term" value="F:kinase activity"/>
    <property type="evidence" value="ECO:0007669"/>
    <property type="project" value="UniProtKB-KW"/>
</dbReference>
<dbReference type="PANTHER" id="PTHR43320:SF3">
    <property type="entry name" value="CARBOHYDRATE KINASE PFKB DOMAIN-CONTAINING PROTEIN"/>
    <property type="match status" value="1"/>
</dbReference>
<dbReference type="InterPro" id="IPR011611">
    <property type="entry name" value="PfkB_dom"/>
</dbReference>
<organism evidence="5 6">
    <name type="scientific">Microbispora siamensis</name>
    <dbReference type="NCBI Taxonomy" id="564413"/>
    <lineage>
        <taxon>Bacteria</taxon>
        <taxon>Bacillati</taxon>
        <taxon>Actinomycetota</taxon>
        <taxon>Actinomycetes</taxon>
        <taxon>Streptosporangiales</taxon>
        <taxon>Streptosporangiaceae</taxon>
        <taxon>Microbispora</taxon>
    </lineage>
</organism>
<protein>
    <submittedName>
        <fullName evidence="5">Fructosamine kinase FrlD</fullName>
    </submittedName>
</protein>
<evidence type="ECO:0000256" key="2">
    <source>
        <dbReference type="ARBA" id="ARBA00022679"/>
    </source>
</evidence>
<dbReference type="PROSITE" id="PS51257">
    <property type="entry name" value="PROKAR_LIPOPROTEIN"/>
    <property type="match status" value="1"/>
</dbReference>
<keyword evidence="2" id="KW-0808">Transferase</keyword>
<accession>A0ABQ4GG84</accession>
<comment type="similarity">
    <text evidence="1">Belongs to the carbohydrate kinase PfkB family.</text>
</comment>
<dbReference type="Pfam" id="PF00294">
    <property type="entry name" value="PfkB"/>
    <property type="match status" value="1"/>
</dbReference>
<keyword evidence="6" id="KW-1185">Reference proteome</keyword>
<dbReference type="SUPFAM" id="SSF53613">
    <property type="entry name" value="Ribokinase-like"/>
    <property type="match status" value="1"/>
</dbReference>
<dbReference type="PANTHER" id="PTHR43320">
    <property type="entry name" value="SUGAR KINASE"/>
    <property type="match status" value="1"/>
</dbReference>
<evidence type="ECO:0000313" key="6">
    <source>
        <dbReference type="Proteomes" id="UP000660454"/>
    </source>
</evidence>
<dbReference type="InterPro" id="IPR029056">
    <property type="entry name" value="Ribokinase-like"/>
</dbReference>
<evidence type="ECO:0000259" key="4">
    <source>
        <dbReference type="Pfam" id="PF00294"/>
    </source>
</evidence>
<sequence>MRLCGVGDNVVDRYLDLGLVFPGGSACNVAVHAGRLGAETAYLGSIGADPAGDLVRHSLAAEGVEARWSRYGGHPTPRADVKLDADGNRTFVDYVPPTEDLRLSPADLDYLSSFDLVHTGHTSLVEEQLPDIARVTKVSFDFSYKDMEYARDLLPSVGIAFFSRPRLDRRECAEFAASVLALGPRFAVVTCGDQGALLAAEGRTVWQPAVPTEVVDTLGAGDAFAAQLLVALPAAPAEVAMARAAAYAASVCRHHGGYGYPADLDALYPPEETP</sequence>
<dbReference type="Proteomes" id="UP000660454">
    <property type="component" value="Unassembled WGS sequence"/>
</dbReference>
<feature type="domain" description="Carbohydrate kinase PfkB" evidence="4">
    <location>
        <begin position="21"/>
        <end position="258"/>
    </location>
</feature>
<gene>
    <name evidence="5" type="primary">frlD_1</name>
    <name evidence="5" type="ORF">Msi02_12520</name>
</gene>
<comment type="caution">
    <text evidence="5">The sequence shown here is derived from an EMBL/GenBank/DDBJ whole genome shotgun (WGS) entry which is preliminary data.</text>
</comment>